<protein>
    <submittedName>
        <fullName evidence="1">Uncharacterized protein</fullName>
    </submittedName>
</protein>
<keyword evidence="2" id="KW-1185">Reference proteome</keyword>
<name>A0A0V0TK56_9BILA</name>
<sequence>MTAGDLSLTATLSLVAGSEAYELRRGRSESIHSSSSLTLGKDDCVLMTQPPSRPLSRSGGKFFIILSPPYCIFLTSPLLTAKIPTTGVAQSLSTSSFRPSIAEPVMLHKMQVGAGLWTDVDAVTN</sequence>
<dbReference type="Proteomes" id="UP000055048">
    <property type="component" value="Unassembled WGS sequence"/>
</dbReference>
<dbReference type="AlphaFoldDB" id="A0A0V0TK56"/>
<accession>A0A0V0TK56</accession>
<reference evidence="1 2" key="1">
    <citation type="submission" date="2015-01" db="EMBL/GenBank/DDBJ databases">
        <title>Evolution of Trichinella species and genotypes.</title>
        <authorList>
            <person name="Korhonen P.K."/>
            <person name="Edoardo P."/>
            <person name="Giuseppe L.R."/>
            <person name="Gasser R.B."/>
        </authorList>
    </citation>
    <scope>NUCLEOTIDE SEQUENCE [LARGE SCALE GENOMIC DNA]</scope>
    <source>
        <strain evidence="1">ISS417</strain>
    </source>
</reference>
<proteinExistence type="predicted"/>
<dbReference type="EMBL" id="JYDJ01000236">
    <property type="protein sequence ID" value="KRX39334.1"/>
    <property type="molecule type" value="Genomic_DNA"/>
</dbReference>
<evidence type="ECO:0000313" key="1">
    <source>
        <dbReference type="EMBL" id="KRX39334.1"/>
    </source>
</evidence>
<comment type="caution">
    <text evidence="1">The sequence shown here is derived from an EMBL/GenBank/DDBJ whole genome shotgun (WGS) entry which is preliminary data.</text>
</comment>
<organism evidence="1 2">
    <name type="scientific">Trichinella murrelli</name>
    <dbReference type="NCBI Taxonomy" id="144512"/>
    <lineage>
        <taxon>Eukaryota</taxon>
        <taxon>Metazoa</taxon>
        <taxon>Ecdysozoa</taxon>
        <taxon>Nematoda</taxon>
        <taxon>Enoplea</taxon>
        <taxon>Dorylaimia</taxon>
        <taxon>Trichinellida</taxon>
        <taxon>Trichinellidae</taxon>
        <taxon>Trichinella</taxon>
    </lineage>
</organism>
<gene>
    <name evidence="1" type="ORF">T05_14775</name>
</gene>
<evidence type="ECO:0000313" key="2">
    <source>
        <dbReference type="Proteomes" id="UP000055048"/>
    </source>
</evidence>